<evidence type="ECO:0000313" key="2">
    <source>
        <dbReference type="Proteomes" id="UP001432202"/>
    </source>
</evidence>
<name>A0AAX4L3D1_9CREN</name>
<dbReference type="RefSeq" id="WP_338604218.1">
    <property type="nucleotide sequence ID" value="NZ_CP146016.1"/>
</dbReference>
<evidence type="ECO:0000313" key="1">
    <source>
        <dbReference type="EMBL" id="WWQ61610.1"/>
    </source>
</evidence>
<dbReference type="Proteomes" id="UP001432202">
    <property type="component" value="Chromosome"/>
</dbReference>
<accession>A0AAX4L3D1</accession>
<sequence length="179" mass="20851">MEKLLSEEEILKIVIENTEFNNGKIMANVELFEGATYYVLATHLVKKYRCNKPFSIDNLRDILSLMSSVCNRLSNQLIDELIISLNYLLKYLELKEKEYRLIDIYDLIKLPLNVFMRKEKIVSEILNSYRGDCDNIDLNGIGLDPNATVIKIDSDKVRIYYAEECEDKVLNRLKDLMGD</sequence>
<gene>
    <name evidence="1" type="ORF">V6M85_05935</name>
</gene>
<reference evidence="1 2" key="1">
    <citation type="submission" date="2024-02" db="EMBL/GenBank/DDBJ databases">
        <title>STSV induces naive adaptation in Sulfolobus.</title>
        <authorList>
            <person name="Xiang X."/>
            <person name="Song M."/>
        </authorList>
    </citation>
    <scope>NUCLEOTIDE SEQUENCE [LARGE SCALE GENOMIC DNA]</scope>
    <source>
        <strain evidence="1 2">RT2</strain>
    </source>
</reference>
<keyword evidence="2" id="KW-1185">Reference proteome</keyword>
<dbReference type="AlphaFoldDB" id="A0AAX4L3D1"/>
<proteinExistence type="predicted"/>
<dbReference type="GeneID" id="89336289"/>
<organism evidence="1 2">
    <name type="scientific">Sulfolobus tengchongensis</name>
    <dbReference type="NCBI Taxonomy" id="207809"/>
    <lineage>
        <taxon>Archaea</taxon>
        <taxon>Thermoproteota</taxon>
        <taxon>Thermoprotei</taxon>
        <taxon>Sulfolobales</taxon>
        <taxon>Sulfolobaceae</taxon>
        <taxon>Sulfolobus</taxon>
    </lineage>
</organism>
<protein>
    <submittedName>
        <fullName evidence="1">Uncharacterized protein</fullName>
    </submittedName>
</protein>
<dbReference type="EMBL" id="CP146016">
    <property type="protein sequence ID" value="WWQ61610.1"/>
    <property type="molecule type" value="Genomic_DNA"/>
</dbReference>